<dbReference type="AlphaFoldDB" id="A0A8S0Q4Z4"/>
<evidence type="ECO:0000313" key="2">
    <source>
        <dbReference type="EMBL" id="CAA2962009.1"/>
    </source>
</evidence>
<proteinExistence type="predicted"/>
<dbReference type="EMBL" id="CACTIH010000699">
    <property type="protein sequence ID" value="CAA2962009.1"/>
    <property type="molecule type" value="Genomic_DNA"/>
</dbReference>
<feature type="region of interest" description="Disordered" evidence="1">
    <location>
        <begin position="146"/>
        <end position="170"/>
    </location>
</feature>
<comment type="caution">
    <text evidence="2">The sequence shown here is derived from an EMBL/GenBank/DDBJ whole genome shotgun (WGS) entry which is preliminary data.</text>
</comment>
<sequence length="266" mass="29621">MGAWDVLKARHIFRVLENLRRATSGPSVATPRVSGVRAARKSKKGAQLFRHTRTTDGSGSASKAALKPWGAAVPRPEQINTPLPRAGPRGGSLNLMKQMQPIINYTGHPEHGADVCPGRQRVSHPHMYAAWGPRAIKPRRIRPRSPARAIENPVAPAAQRSASTTPRPNDVFTNVISPLLHAPIPGQTTRINLCKRDRFRRGRSSVREAEGETQTNRRDPGKGRRRRRESSILHQYITLVENQTDNQSPESTPRLSRAFLYFPVPF</sequence>
<evidence type="ECO:0000256" key="1">
    <source>
        <dbReference type="SAM" id="MobiDB-lite"/>
    </source>
</evidence>
<name>A0A8S0Q4Z4_OLEEU</name>
<protein>
    <submittedName>
        <fullName evidence="2">Uncharacterized protein</fullName>
    </submittedName>
</protein>
<reference evidence="2 3" key="1">
    <citation type="submission" date="2019-12" db="EMBL/GenBank/DDBJ databases">
        <authorList>
            <person name="Alioto T."/>
            <person name="Alioto T."/>
            <person name="Gomez Garrido J."/>
        </authorList>
    </citation>
    <scope>NUCLEOTIDE SEQUENCE [LARGE SCALE GENOMIC DNA]</scope>
</reference>
<gene>
    <name evidence="2" type="ORF">OLEA9_A101103</name>
</gene>
<evidence type="ECO:0000313" key="3">
    <source>
        <dbReference type="Proteomes" id="UP000594638"/>
    </source>
</evidence>
<dbReference type="Gramene" id="OE9A101103T1">
    <property type="protein sequence ID" value="OE9A101103C1"/>
    <property type="gene ID" value="OE9A101103"/>
</dbReference>
<keyword evidence="3" id="KW-1185">Reference proteome</keyword>
<dbReference type="Proteomes" id="UP000594638">
    <property type="component" value="Unassembled WGS sequence"/>
</dbReference>
<feature type="region of interest" description="Disordered" evidence="1">
    <location>
        <begin position="194"/>
        <end position="230"/>
    </location>
</feature>
<feature type="compositionally biased region" description="Polar residues" evidence="1">
    <location>
        <begin position="160"/>
        <end position="170"/>
    </location>
</feature>
<organism evidence="2 3">
    <name type="scientific">Olea europaea subsp. europaea</name>
    <dbReference type="NCBI Taxonomy" id="158383"/>
    <lineage>
        <taxon>Eukaryota</taxon>
        <taxon>Viridiplantae</taxon>
        <taxon>Streptophyta</taxon>
        <taxon>Embryophyta</taxon>
        <taxon>Tracheophyta</taxon>
        <taxon>Spermatophyta</taxon>
        <taxon>Magnoliopsida</taxon>
        <taxon>eudicotyledons</taxon>
        <taxon>Gunneridae</taxon>
        <taxon>Pentapetalae</taxon>
        <taxon>asterids</taxon>
        <taxon>lamiids</taxon>
        <taxon>Lamiales</taxon>
        <taxon>Oleaceae</taxon>
        <taxon>Oleeae</taxon>
        <taxon>Olea</taxon>
    </lineage>
</organism>
<feature type="compositionally biased region" description="Basic and acidic residues" evidence="1">
    <location>
        <begin position="205"/>
        <end position="222"/>
    </location>
</feature>
<accession>A0A8S0Q4Z4</accession>